<evidence type="ECO:0000256" key="2">
    <source>
        <dbReference type="SAM" id="SignalP"/>
    </source>
</evidence>
<feature type="chain" id="PRO_5028886800" description="DUF1996 domain-containing protein" evidence="2">
    <location>
        <begin position="22"/>
        <end position="533"/>
    </location>
</feature>
<dbReference type="OrthoDB" id="74764at2759"/>
<dbReference type="PANTHER" id="PTHR43662:SF7">
    <property type="entry name" value="DUF1996 DOMAIN-CONTAINING PROTEIN"/>
    <property type="match status" value="1"/>
</dbReference>
<evidence type="ECO:0000256" key="1">
    <source>
        <dbReference type="SAM" id="MobiDB-lite"/>
    </source>
</evidence>
<feature type="domain" description="DUF1996" evidence="3">
    <location>
        <begin position="41"/>
        <end position="286"/>
    </location>
</feature>
<dbReference type="EMBL" id="CP055903">
    <property type="protein sequence ID" value="QKX63622.1"/>
    <property type="molecule type" value="Genomic_DNA"/>
</dbReference>
<dbReference type="AlphaFoldDB" id="A0A7H8RB23"/>
<proteinExistence type="predicted"/>
<dbReference type="KEGG" id="trg:TRUGW13939_10793"/>
<organism evidence="4 5">
    <name type="scientific">Talaromyces rugulosus</name>
    <name type="common">Penicillium rugulosum</name>
    <dbReference type="NCBI Taxonomy" id="121627"/>
    <lineage>
        <taxon>Eukaryota</taxon>
        <taxon>Fungi</taxon>
        <taxon>Dikarya</taxon>
        <taxon>Ascomycota</taxon>
        <taxon>Pezizomycotina</taxon>
        <taxon>Eurotiomycetes</taxon>
        <taxon>Eurotiomycetidae</taxon>
        <taxon>Eurotiales</taxon>
        <taxon>Trichocomaceae</taxon>
        <taxon>Talaromyces</taxon>
        <taxon>Talaromyces sect. Islandici</taxon>
    </lineage>
</organism>
<evidence type="ECO:0000313" key="5">
    <source>
        <dbReference type="Proteomes" id="UP000509510"/>
    </source>
</evidence>
<reference evidence="5" key="1">
    <citation type="submission" date="2020-06" db="EMBL/GenBank/DDBJ databases">
        <title>A chromosome-scale genome assembly of Talaromyces rugulosus W13939.</title>
        <authorList>
            <person name="Wang B."/>
            <person name="Guo L."/>
            <person name="Ye K."/>
            <person name="Wang L."/>
        </authorList>
    </citation>
    <scope>NUCLEOTIDE SEQUENCE [LARGE SCALE GENOMIC DNA]</scope>
    <source>
        <strain evidence="5">W13939</strain>
    </source>
</reference>
<dbReference type="GeneID" id="55998272"/>
<sequence>MTRVLATSLAIAVAFVSLADAASNNFWRLPCMSRSGAARMDPLMAPGKTSDHLHTIFGSGGFSESVTQADLLDSDCTSCEVTQDRSAYWTPPLMFKYPNGSTVMVNQDGGMLAYYFVYGEDPKPFPEGFRMMAGNQFLRNFTGPVPDPAKSDWTADEQTQFSLSQKALGFNCLHYNTTDEGSLQRHYLPEKSFLDENCWDGLRLELMFPSCWNGKDVDSTDHKSHMAYPNLVNDGTCPDGFETRLVSLFFETKYDTQDFAGVDGEFIFSMGDPTGYGYHGDFIQGWQTGFLEQAMSGCTNPSGQVQDCPLFNTQSNEEAASCQFPVPSALKEENPLFNLHGLLGDVPIQLGPAQATLYGEAASALATGLGIIATSVADAVSSILPAAPNPPVEAHPTTTAPPVVSAKQNANVAQAAPTTTTTSAPPPPPPAPTTIITTTSPVQPVPTTIEKAVEFDIVYIDQEVVVQLGDNGVPLTTLAPVDRTVSTLTTSSTTTITELVTPTAAAAKRDQLPGHIRPPFHRHSHHRRHGARH</sequence>
<feature type="signal peptide" evidence="2">
    <location>
        <begin position="1"/>
        <end position="21"/>
    </location>
</feature>
<dbReference type="InterPro" id="IPR018535">
    <property type="entry name" value="DUF1996"/>
</dbReference>
<evidence type="ECO:0000313" key="4">
    <source>
        <dbReference type="EMBL" id="QKX63622.1"/>
    </source>
</evidence>
<accession>A0A7H8RB23</accession>
<feature type="region of interest" description="Disordered" evidence="1">
    <location>
        <begin position="513"/>
        <end position="533"/>
    </location>
</feature>
<dbReference type="Pfam" id="PF09362">
    <property type="entry name" value="DUF1996"/>
    <property type="match status" value="1"/>
</dbReference>
<dbReference type="Proteomes" id="UP000509510">
    <property type="component" value="Chromosome VI"/>
</dbReference>
<feature type="compositionally biased region" description="Low complexity" evidence="1">
    <location>
        <begin position="413"/>
        <end position="423"/>
    </location>
</feature>
<feature type="region of interest" description="Disordered" evidence="1">
    <location>
        <begin position="408"/>
        <end position="441"/>
    </location>
</feature>
<gene>
    <name evidence="4" type="ORF">TRUGW13939_10793</name>
</gene>
<protein>
    <recommendedName>
        <fullName evidence="3">DUF1996 domain-containing protein</fullName>
    </recommendedName>
</protein>
<feature type="compositionally biased region" description="Basic residues" evidence="1">
    <location>
        <begin position="518"/>
        <end position="533"/>
    </location>
</feature>
<dbReference type="PANTHER" id="PTHR43662">
    <property type="match status" value="1"/>
</dbReference>
<evidence type="ECO:0000259" key="3">
    <source>
        <dbReference type="Pfam" id="PF09362"/>
    </source>
</evidence>
<keyword evidence="2" id="KW-0732">Signal</keyword>
<name>A0A7H8RB23_TALRU</name>
<keyword evidence="5" id="KW-1185">Reference proteome</keyword>
<dbReference type="RefSeq" id="XP_035349796.1">
    <property type="nucleotide sequence ID" value="XM_035493903.1"/>
</dbReference>